<evidence type="ECO:0000313" key="2">
    <source>
        <dbReference type="EMBL" id="RXG23377.1"/>
    </source>
</evidence>
<sequence length="85" mass="9448">MLITILGIIAGAFTTIAVLPQVFKVIKTKSAEDISMWMFVCLLIGVGSWTLYGIAKEDWPIIITNGLSFIFNGTMVYVKLKYSKN</sequence>
<gene>
    <name evidence="2" type="ORF">DSM00_990</name>
</gene>
<feature type="transmembrane region" description="Helical" evidence="1">
    <location>
        <begin position="61"/>
        <end position="80"/>
    </location>
</feature>
<organism evidence="2 3">
    <name type="scientific">Leeuwenhoekiella aequorea</name>
    <dbReference type="NCBI Taxonomy" id="283736"/>
    <lineage>
        <taxon>Bacteria</taxon>
        <taxon>Pseudomonadati</taxon>
        <taxon>Bacteroidota</taxon>
        <taxon>Flavobacteriia</taxon>
        <taxon>Flavobacteriales</taxon>
        <taxon>Flavobacteriaceae</taxon>
        <taxon>Leeuwenhoekiella</taxon>
    </lineage>
</organism>
<dbReference type="RefSeq" id="WP_128756910.1">
    <property type="nucleotide sequence ID" value="NZ_QOVM01000002.1"/>
</dbReference>
<feature type="transmembrane region" description="Helical" evidence="1">
    <location>
        <begin position="35"/>
        <end position="55"/>
    </location>
</feature>
<dbReference type="Gene3D" id="1.20.1280.290">
    <property type="match status" value="1"/>
</dbReference>
<keyword evidence="1" id="KW-0472">Membrane</keyword>
<dbReference type="OrthoDB" id="122062at2"/>
<dbReference type="GO" id="GO:0016020">
    <property type="term" value="C:membrane"/>
    <property type="evidence" value="ECO:0007669"/>
    <property type="project" value="InterPro"/>
</dbReference>
<protein>
    <submittedName>
        <fullName evidence="2">MtN3 and saliva related transmembrane protein</fullName>
    </submittedName>
</protein>
<evidence type="ECO:0000256" key="1">
    <source>
        <dbReference type="SAM" id="Phobius"/>
    </source>
</evidence>
<keyword evidence="3" id="KW-1185">Reference proteome</keyword>
<dbReference type="AlphaFoldDB" id="A0A4Q0P9K2"/>
<keyword evidence="1 2" id="KW-0812">Transmembrane</keyword>
<accession>A0A4Q0P9K2</accession>
<dbReference type="EMBL" id="QOVM01000002">
    <property type="protein sequence ID" value="RXG23377.1"/>
    <property type="molecule type" value="Genomic_DNA"/>
</dbReference>
<comment type="caution">
    <text evidence="2">The sequence shown here is derived from an EMBL/GenBank/DDBJ whole genome shotgun (WGS) entry which is preliminary data.</text>
</comment>
<feature type="transmembrane region" description="Helical" evidence="1">
    <location>
        <begin position="6"/>
        <end position="23"/>
    </location>
</feature>
<proteinExistence type="predicted"/>
<keyword evidence="1" id="KW-1133">Transmembrane helix</keyword>
<evidence type="ECO:0000313" key="3">
    <source>
        <dbReference type="Proteomes" id="UP000289238"/>
    </source>
</evidence>
<dbReference type="Pfam" id="PF03083">
    <property type="entry name" value="MtN3_slv"/>
    <property type="match status" value="1"/>
</dbReference>
<dbReference type="GO" id="GO:0051119">
    <property type="term" value="F:sugar transmembrane transporter activity"/>
    <property type="evidence" value="ECO:0007669"/>
    <property type="project" value="InterPro"/>
</dbReference>
<dbReference type="InterPro" id="IPR047662">
    <property type="entry name" value="SemiSWEET"/>
</dbReference>
<dbReference type="InterPro" id="IPR004316">
    <property type="entry name" value="SWEET_rpt"/>
</dbReference>
<reference evidence="2 3" key="1">
    <citation type="submission" date="2018-07" db="EMBL/GenBank/DDBJ databases">
        <title>Leeuwenhoekiella genomics.</title>
        <authorList>
            <person name="Tahon G."/>
            <person name="Willems A."/>
        </authorList>
    </citation>
    <scope>NUCLEOTIDE SEQUENCE [LARGE SCALE GENOMIC DNA]</scope>
    <source>
        <strain evidence="2 3">LMG 22550</strain>
    </source>
</reference>
<dbReference type="Proteomes" id="UP000289238">
    <property type="component" value="Unassembled WGS sequence"/>
</dbReference>
<name>A0A4Q0P9K2_9FLAO</name>
<dbReference type="NCBIfam" id="NF037968">
    <property type="entry name" value="SemiSWEET_2"/>
    <property type="match status" value="1"/>
</dbReference>